<evidence type="ECO:0000256" key="1">
    <source>
        <dbReference type="SAM" id="MobiDB-lite"/>
    </source>
</evidence>
<proteinExistence type="predicted"/>
<dbReference type="Pfam" id="PF08568">
    <property type="entry name" value="Kinetochor_Ybp2"/>
    <property type="match status" value="2"/>
</dbReference>
<sequence>MSEELEHEYSMTDENEVSFDKPAPPTEHGENLKALVKQLIKERQYEGVALLFTSANEAPRNVSLLREISIDLYNDVCKDYLTKEVHQKEPELFICAEELLKTMAAHTPPESLLMELLELVEENMFERVFNSALRAMQVVLLRLGDRKAMSLEWALQSIWTRLAMLPEPEYLYVGYDEKEKQLLEQDEDVQNILMHYITLDLFYQPLLSDICSKPRSEKEIFRNCTSASRRNILCCFLVDVMGNPFSLLDLSNRLESKTNTYSLQCARSLVQGVIKCVPDPYFFLSFVETKYRWKLKAKENDGLTGNRIGNRFLSEDDMPLGNLAIFYYLVIAEGIGASHIPRVYNPMYVCEMTIYLAQELLNEKFPALHEKALKLVEKSLTNLANRKIPSIDLDLDIHKDFCKSLCHLVGFSSQTHIRQQGVKVLRQYILSFDDEGKYLILKNLMATVNHQGLCGYLSTIYKDLVAEALKTSSPLPTTFAGQDFRSIFLHNICKLPHGVETDLIENSDKIISTLNALRFIALKDAENRTGFWSFTKDIEENYLSPLRKGLDLSEAHYKGELKKVQEGRDTPIDMEQLKMLDIAVQNDTTGAGVDFQLSRDKKIELLNQNLCTFDLIRSLLGRVCECFDNAPIHELKSDALNT</sequence>
<dbReference type="eggNOG" id="KOG2969">
    <property type="taxonomic scope" value="Eukaryota"/>
</dbReference>
<name>A0A1I8MYY4_MUSDO</name>
<evidence type="ECO:0000313" key="2">
    <source>
        <dbReference type="EnsemblMetazoa" id="MDOA009837-PA"/>
    </source>
</evidence>
<dbReference type="AlphaFoldDB" id="A0A1I8MYY4"/>
<organism evidence="2">
    <name type="scientific">Musca domestica</name>
    <name type="common">House fly</name>
    <dbReference type="NCBI Taxonomy" id="7370"/>
    <lineage>
        <taxon>Eukaryota</taxon>
        <taxon>Metazoa</taxon>
        <taxon>Ecdysozoa</taxon>
        <taxon>Arthropoda</taxon>
        <taxon>Hexapoda</taxon>
        <taxon>Insecta</taxon>
        <taxon>Pterygota</taxon>
        <taxon>Neoptera</taxon>
        <taxon>Endopterygota</taxon>
        <taxon>Diptera</taxon>
        <taxon>Brachycera</taxon>
        <taxon>Muscomorpha</taxon>
        <taxon>Muscoidea</taxon>
        <taxon>Muscidae</taxon>
        <taxon>Musca</taxon>
    </lineage>
</organism>
<protein>
    <recommendedName>
        <fullName evidence="3">Glomulin</fullName>
    </recommendedName>
</protein>
<dbReference type="VEuPathDB" id="VectorBase:MDOMA2_007129"/>
<gene>
    <name evidence="2" type="primary">101901524</name>
</gene>
<evidence type="ECO:0008006" key="3">
    <source>
        <dbReference type="Google" id="ProtNLM"/>
    </source>
</evidence>
<dbReference type="EnsemblMetazoa" id="MDOA009837-RA">
    <property type="protein sequence ID" value="MDOA009837-PA"/>
    <property type="gene ID" value="MDOA009837"/>
</dbReference>
<dbReference type="VEuPathDB" id="VectorBase:MDOA009837"/>
<dbReference type="PANTHER" id="PTHR15430">
    <property type="entry name" value="GLOMULIN"/>
    <property type="match status" value="1"/>
</dbReference>
<dbReference type="GO" id="GO:0005737">
    <property type="term" value="C:cytoplasm"/>
    <property type="evidence" value="ECO:0007669"/>
    <property type="project" value="TreeGrafter"/>
</dbReference>
<feature type="compositionally biased region" description="Acidic residues" evidence="1">
    <location>
        <begin position="1"/>
        <end position="17"/>
    </location>
</feature>
<dbReference type="KEGG" id="mde:101901524"/>
<dbReference type="STRING" id="7370.A0A1I8MYY4"/>
<dbReference type="PANTHER" id="PTHR15430:SF1">
    <property type="entry name" value="GLOMULIN"/>
    <property type="match status" value="1"/>
</dbReference>
<feature type="region of interest" description="Disordered" evidence="1">
    <location>
        <begin position="1"/>
        <end position="28"/>
    </location>
</feature>
<dbReference type="GO" id="GO:0055105">
    <property type="term" value="F:ubiquitin-protein transferase inhibitor activity"/>
    <property type="evidence" value="ECO:0007669"/>
    <property type="project" value="TreeGrafter"/>
</dbReference>
<dbReference type="InterPro" id="IPR013877">
    <property type="entry name" value="YAP-bd/ALF4/Glomulin"/>
</dbReference>
<dbReference type="OrthoDB" id="619536at2759"/>
<reference evidence="2" key="1">
    <citation type="submission" date="2020-05" db="UniProtKB">
        <authorList>
            <consortium name="EnsemblMetazoa"/>
        </authorList>
    </citation>
    <scope>IDENTIFICATION</scope>
    <source>
        <strain evidence="2">Aabys</strain>
    </source>
</reference>
<dbReference type="RefSeq" id="XP_005181873.2">
    <property type="nucleotide sequence ID" value="XM_005181816.4"/>
</dbReference>
<accession>A0A1I8MYY4</accession>
<dbReference type="InterPro" id="IPR019516">
    <property type="entry name" value="Glomulin/ALF4"/>
</dbReference>